<dbReference type="InterPro" id="IPR050166">
    <property type="entry name" value="ABC_transporter_ATP-bind"/>
</dbReference>
<accession>A0A967KES8</accession>
<evidence type="ECO:0000256" key="4">
    <source>
        <dbReference type="ARBA" id="ARBA00022840"/>
    </source>
</evidence>
<evidence type="ECO:0000313" key="7">
    <source>
        <dbReference type="Proteomes" id="UP000761264"/>
    </source>
</evidence>
<dbReference type="SUPFAM" id="SSF52540">
    <property type="entry name" value="P-loop containing nucleoside triphosphate hydrolases"/>
    <property type="match status" value="1"/>
</dbReference>
<protein>
    <submittedName>
        <fullName evidence="6">ABC transporter ATP-binding protein</fullName>
    </submittedName>
</protein>
<dbReference type="GO" id="GO:0016887">
    <property type="term" value="F:ATP hydrolysis activity"/>
    <property type="evidence" value="ECO:0007669"/>
    <property type="project" value="InterPro"/>
</dbReference>
<proteinExistence type="inferred from homology"/>
<keyword evidence="3" id="KW-0547">Nucleotide-binding</keyword>
<dbReference type="Pfam" id="PF00005">
    <property type="entry name" value="ABC_tran"/>
    <property type="match status" value="1"/>
</dbReference>
<dbReference type="PROSITE" id="PS00211">
    <property type="entry name" value="ABC_TRANSPORTER_1"/>
    <property type="match status" value="1"/>
</dbReference>
<dbReference type="Proteomes" id="UP000761264">
    <property type="component" value="Unassembled WGS sequence"/>
</dbReference>
<dbReference type="RefSeq" id="WP_167227987.1">
    <property type="nucleotide sequence ID" value="NZ_JAAQPH010000017.1"/>
</dbReference>
<reference evidence="6" key="1">
    <citation type="submission" date="2020-03" db="EMBL/GenBank/DDBJ databases">
        <title>Genome of Pelagibius litoralis DSM 21314T.</title>
        <authorList>
            <person name="Wang G."/>
        </authorList>
    </citation>
    <scope>NUCLEOTIDE SEQUENCE</scope>
    <source>
        <strain evidence="6">DSM 21314</strain>
    </source>
</reference>
<feature type="domain" description="ABC transporter" evidence="5">
    <location>
        <begin position="3"/>
        <end position="230"/>
    </location>
</feature>
<dbReference type="PANTHER" id="PTHR42788:SF20">
    <property type="entry name" value="ABC TRANSPORTER ATP-BINDING PROTEIN"/>
    <property type="match status" value="1"/>
</dbReference>
<dbReference type="PANTHER" id="PTHR42788">
    <property type="entry name" value="TAURINE IMPORT ATP-BINDING PROTEIN-RELATED"/>
    <property type="match status" value="1"/>
</dbReference>
<sequence length="257" mass="28118">MEIHLQGIGHRYDALTVLEDVTLTVQEGETLALIGPSGCGKSTLLGILGGLLQPGSGRVTVDGTVPADCLNPLTYVFQDFALLPWRSVADNVSLALEHHALSAGERRERIAEVLRRTGLGDFAGAYPRQLSGGMRQRVGIARALAVRPAVLLMDEPLSALDAQTRDLLMEDFLDLWVRERTTAVYVTHNLGEALRLADRVAVLSRRPGRLREIVPLTIPQAERGTPAAQTELARLHDHLWTLIKDEARSAEREMADA</sequence>
<comment type="caution">
    <text evidence="6">The sequence shown here is derived from an EMBL/GenBank/DDBJ whole genome shotgun (WGS) entry which is preliminary data.</text>
</comment>
<evidence type="ECO:0000259" key="5">
    <source>
        <dbReference type="PROSITE" id="PS50893"/>
    </source>
</evidence>
<dbReference type="InterPro" id="IPR003439">
    <property type="entry name" value="ABC_transporter-like_ATP-bd"/>
</dbReference>
<gene>
    <name evidence="6" type="ORF">HBA54_20090</name>
</gene>
<dbReference type="GO" id="GO:0005524">
    <property type="term" value="F:ATP binding"/>
    <property type="evidence" value="ECO:0007669"/>
    <property type="project" value="UniProtKB-KW"/>
</dbReference>
<dbReference type="CDD" id="cd03293">
    <property type="entry name" value="ABC_NrtD_SsuB_transporters"/>
    <property type="match status" value="1"/>
</dbReference>
<keyword evidence="4 6" id="KW-0067">ATP-binding</keyword>
<evidence type="ECO:0000256" key="3">
    <source>
        <dbReference type="ARBA" id="ARBA00022741"/>
    </source>
</evidence>
<evidence type="ECO:0000256" key="1">
    <source>
        <dbReference type="ARBA" id="ARBA00005417"/>
    </source>
</evidence>
<evidence type="ECO:0000313" key="6">
    <source>
        <dbReference type="EMBL" id="NIA70905.1"/>
    </source>
</evidence>
<keyword evidence="7" id="KW-1185">Reference proteome</keyword>
<dbReference type="AlphaFoldDB" id="A0A967KES8"/>
<dbReference type="InterPro" id="IPR003593">
    <property type="entry name" value="AAA+_ATPase"/>
</dbReference>
<evidence type="ECO:0000256" key="2">
    <source>
        <dbReference type="ARBA" id="ARBA00022448"/>
    </source>
</evidence>
<dbReference type="PROSITE" id="PS50893">
    <property type="entry name" value="ABC_TRANSPORTER_2"/>
    <property type="match status" value="1"/>
</dbReference>
<keyword evidence="2" id="KW-0813">Transport</keyword>
<name>A0A967KES8_9PROT</name>
<organism evidence="6 7">
    <name type="scientific">Pelagibius litoralis</name>
    <dbReference type="NCBI Taxonomy" id="374515"/>
    <lineage>
        <taxon>Bacteria</taxon>
        <taxon>Pseudomonadati</taxon>
        <taxon>Pseudomonadota</taxon>
        <taxon>Alphaproteobacteria</taxon>
        <taxon>Rhodospirillales</taxon>
        <taxon>Rhodovibrionaceae</taxon>
        <taxon>Pelagibius</taxon>
    </lineage>
</organism>
<dbReference type="Gene3D" id="3.40.50.300">
    <property type="entry name" value="P-loop containing nucleotide triphosphate hydrolases"/>
    <property type="match status" value="1"/>
</dbReference>
<dbReference type="InterPro" id="IPR017871">
    <property type="entry name" value="ABC_transporter-like_CS"/>
</dbReference>
<comment type="similarity">
    <text evidence="1">Belongs to the ABC transporter superfamily.</text>
</comment>
<dbReference type="SMART" id="SM00382">
    <property type="entry name" value="AAA"/>
    <property type="match status" value="1"/>
</dbReference>
<dbReference type="EMBL" id="JAAQPH010000017">
    <property type="protein sequence ID" value="NIA70905.1"/>
    <property type="molecule type" value="Genomic_DNA"/>
</dbReference>
<dbReference type="InterPro" id="IPR027417">
    <property type="entry name" value="P-loop_NTPase"/>
</dbReference>